<keyword evidence="8" id="KW-0509">mRNA transport</keyword>
<dbReference type="Proteomes" id="UP000006790">
    <property type="component" value="Chromosome 4"/>
</dbReference>
<dbReference type="FunCoup" id="G8JT37">
    <property type="interactions" value="1073"/>
</dbReference>
<dbReference type="OrthoDB" id="8068875at2759"/>
<comment type="similarity">
    <text evidence="10">Belongs to the UPL family. TOM1/PTR1 subfamily.</text>
</comment>
<evidence type="ECO:0000256" key="7">
    <source>
        <dbReference type="ARBA" id="ARBA00022786"/>
    </source>
</evidence>
<dbReference type="PANTHER" id="PTHR11254">
    <property type="entry name" value="HECT DOMAIN UBIQUITIN-PROTEIN LIGASE"/>
    <property type="match status" value="1"/>
</dbReference>
<dbReference type="FunFam" id="3.30.2410.10:FF:000004">
    <property type="entry name" value="E3 ubiquitin-protein ligase HUWE1, variant"/>
    <property type="match status" value="1"/>
</dbReference>
<keyword evidence="16" id="KW-1185">Reference proteome</keyword>
<dbReference type="GeneID" id="11471211"/>
<evidence type="ECO:0000313" key="16">
    <source>
        <dbReference type="Proteomes" id="UP000006790"/>
    </source>
</evidence>
<feature type="compositionally biased region" description="Acidic residues" evidence="13">
    <location>
        <begin position="1946"/>
        <end position="1964"/>
    </location>
</feature>
<gene>
    <name evidence="15" type="ordered locus">Ecym_4111</name>
</gene>
<evidence type="ECO:0000256" key="4">
    <source>
        <dbReference type="ARBA" id="ARBA00012485"/>
    </source>
</evidence>
<dbReference type="InterPro" id="IPR010314">
    <property type="entry name" value="E3_Ub_ligase_DUF913"/>
</dbReference>
<comment type="pathway">
    <text evidence="3">Protein modification; protein ubiquitination.</text>
</comment>
<evidence type="ECO:0000256" key="10">
    <source>
        <dbReference type="ARBA" id="ARBA00034494"/>
    </source>
</evidence>
<dbReference type="GO" id="GO:0005634">
    <property type="term" value="C:nucleus"/>
    <property type="evidence" value="ECO:0007669"/>
    <property type="project" value="UniProtKB-SubCell"/>
</dbReference>
<dbReference type="Pfam" id="PF06012">
    <property type="entry name" value="DUF908"/>
    <property type="match status" value="1"/>
</dbReference>
<dbReference type="RefSeq" id="XP_003646007.1">
    <property type="nucleotide sequence ID" value="XM_003645959.1"/>
</dbReference>
<feature type="region of interest" description="Disordered" evidence="13">
    <location>
        <begin position="2252"/>
        <end position="2323"/>
    </location>
</feature>
<name>G8JT37_ERECY</name>
<evidence type="ECO:0000256" key="3">
    <source>
        <dbReference type="ARBA" id="ARBA00004906"/>
    </source>
</evidence>
<feature type="active site" description="Glycyl thioester intermediate" evidence="12">
    <location>
        <position position="3231"/>
    </location>
</feature>
<dbReference type="InterPro" id="IPR050409">
    <property type="entry name" value="E3_ubiq-protein_ligase"/>
</dbReference>
<keyword evidence="6" id="KW-0808">Transferase</keyword>
<evidence type="ECO:0000256" key="8">
    <source>
        <dbReference type="ARBA" id="ARBA00022816"/>
    </source>
</evidence>
<keyword evidence="9" id="KW-0539">Nucleus</keyword>
<dbReference type="GO" id="GO:0006511">
    <property type="term" value="P:ubiquitin-dependent protein catabolic process"/>
    <property type="evidence" value="ECO:0007669"/>
    <property type="project" value="TreeGrafter"/>
</dbReference>
<dbReference type="OMA" id="DCHFSRE"/>
<dbReference type="EMBL" id="CP002500">
    <property type="protein sequence ID" value="AET39190.1"/>
    <property type="molecule type" value="Genomic_DNA"/>
</dbReference>
<reference evidence="16" key="1">
    <citation type="journal article" date="2012" name="G3 (Bethesda)">
        <title>Pichia sorbitophila, an interspecies yeast hybrid reveals early steps of genome resolution following polyploidization.</title>
        <authorList>
            <person name="Leh Louis V."/>
            <person name="Despons L."/>
            <person name="Friedrich A."/>
            <person name="Martin T."/>
            <person name="Durrens P."/>
            <person name="Casaregola S."/>
            <person name="Neuveglise C."/>
            <person name="Fairhead C."/>
            <person name="Marck C."/>
            <person name="Cruz J.A."/>
            <person name="Straub M.L."/>
            <person name="Kugler V."/>
            <person name="Sacerdot C."/>
            <person name="Uzunov Z."/>
            <person name="Thierry A."/>
            <person name="Weiss S."/>
            <person name="Bleykasten C."/>
            <person name="De Montigny J."/>
            <person name="Jacques N."/>
            <person name="Jung P."/>
            <person name="Lemaire M."/>
            <person name="Mallet S."/>
            <person name="Morel G."/>
            <person name="Richard G.F."/>
            <person name="Sarkar A."/>
            <person name="Savel G."/>
            <person name="Schacherer J."/>
            <person name="Seret M.L."/>
            <person name="Talla E."/>
            <person name="Samson G."/>
            <person name="Jubin C."/>
            <person name="Poulain J."/>
            <person name="Vacherie B."/>
            <person name="Barbe V."/>
            <person name="Pelletier E."/>
            <person name="Sherman D.J."/>
            <person name="Westhof E."/>
            <person name="Weissenbach J."/>
            <person name="Baret P.V."/>
            <person name="Wincker P."/>
            <person name="Gaillardin C."/>
            <person name="Dujon B."/>
            <person name="Souciet J.L."/>
        </authorList>
    </citation>
    <scope>NUCLEOTIDE SEQUENCE [LARGE SCALE GENOMIC DNA]</scope>
    <source>
        <strain evidence="16">CBS 270.75 / DBVPG 7215 / KCTC 17166 / NRRL Y-17582</strain>
    </source>
</reference>
<dbReference type="InterPro" id="IPR025527">
    <property type="entry name" value="HUWE1/Rev1_UBM"/>
</dbReference>
<evidence type="ECO:0000256" key="13">
    <source>
        <dbReference type="SAM" id="MobiDB-lite"/>
    </source>
</evidence>
<dbReference type="FunFam" id="3.90.1750.10:FF:000003">
    <property type="entry name" value="E3 ubiquitin-protein ligase UPL1"/>
    <property type="match status" value="1"/>
</dbReference>
<dbReference type="InterPro" id="IPR010309">
    <property type="entry name" value="E3_Ub_ligase_DUF908"/>
</dbReference>
<feature type="compositionally biased region" description="Acidic residues" evidence="13">
    <location>
        <begin position="2280"/>
        <end position="2300"/>
    </location>
</feature>
<evidence type="ECO:0000313" key="15">
    <source>
        <dbReference type="EMBL" id="AET39190.1"/>
    </source>
</evidence>
<dbReference type="InParanoid" id="G8JT37"/>
<dbReference type="UniPathway" id="UPA00143"/>
<feature type="domain" description="HECT" evidence="14">
    <location>
        <begin position="2928"/>
        <end position="3264"/>
    </location>
</feature>
<dbReference type="GO" id="GO:0051028">
    <property type="term" value="P:mRNA transport"/>
    <property type="evidence" value="ECO:0007669"/>
    <property type="project" value="UniProtKB-KW"/>
</dbReference>
<comment type="subcellular location">
    <subcellularLocation>
        <location evidence="2">Nucleus</location>
    </subcellularLocation>
</comment>
<feature type="compositionally biased region" description="Polar residues" evidence="13">
    <location>
        <begin position="2002"/>
        <end position="2011"/>
    </location>
</feature>
<dbReference type="Pfam" id="PF06025">
    <property type="entry name" value="DUF913"/>
    <property type="match status" value="1"/>
</dbReference>
<accession>G8JT37</accession>
<dbReference type="CDD" id="cd00078">
    <property type="entry name" value="HECTc"/>
    <property type="match status" value="1"/>
</dbReference>
<evidence type="ECO:0000256" key="11">
    <source>
        <dbReference type="ARBA" id="ARBA00076267"/>
    </source>
</evidence>
<dbReference type="InterPro" id="IPR035983">
    <property type="entry name" value="Hect_E3_ubiquitin_ligase"/>
</dbReference>
<feature type="region of interest" description="Disordered" evidence="13">
    <location>
        <begin position="2419"/>
        <end position="2439"/>
    </location>
</feature>
<evidence type="ECO:0000256" key="6">
    <source>
        <dbReference type="ARBA" id="ARBA00022679"/>
    </source>
</evidence>
<dbReference type="SUPFAM" id="SSF56204">
    <property type="entry name" value="Hect, E3 ligase catalytic domain"/>
    <property type="match status" value="1"/>
</dbReference>
<dbReference type="Gene3D" id="1.25.10.10">
    <property type="entry name" value="Leucine-rich Repeat Variant"/>
    <property type="match status" value="1"/>
</dbReference>
<evidence type="ECO:0000259" key="14">
    <source>
        <dbReference type="PROSITE" id="PS50237"/>
    </source>
</evidence>
<protein>
    <recommendedName>
        <fullName evidence="4">HECT-type E3 ubiquitin transferase</fullName>
        <ecNumber evidence="4">2.3.2.26</ecNumber>
    </recommendedName>
    <alternativeName>
        <fullName evidence="11">HECT-type E3 ubiquitin transferase TOM1</fullName>
    </alternativeName>
</protein>
<organism evidence="15 16">
    <name type="scientific">Eremothecium cymbalariae (strain CBS 270.75 / DBVPG 7215 / KCTC 17166 / NRRL Y-17582)</name>
    <name type="common">Yeast</name>
    <dbReference type="NCBI Taxonomy" id="931890"/>
    <lineage>
        <taxon>Eukaryota</taxon>
        <taxon>Fungi</taxon>
        <taxon>Dikarya</taxon>
        <taxon>Ascomycota</taxon>
        <taxon>Saccharomycotina</taxon>
        <taxon>Saccharomycetes</taxon>
        <taxon>Saccharomycetales</taxon>
        <taxon>Saccharomycetaceae</taxon>
        <taxon>Eremothecium</taxon>
    </lineage>
</organism>
<evidence type="ECO:0000256" key="9">
    <source>
        <dbReference type="ARBA" id="ARBA00023242"/>
    </source>
</evidence>
<dbReference type="Gene3D" id="3.30.2160.10">
    <property type="entry name" value="Hect, E3 ligase catalytic domain"/>
    <property type="match status" value="1"/>
</dbReference>
<comment type="catalytic activity">
    <reaction evidence="1">
        <text>S-ubiquitinyl-[E2 ubiquitin-conjugating enzyme]-L-cysteine + [acceptor protein]-L-lysine = [E2 ubiquitin-conjugating enzyme]-L-cysteine + N(6)-ubiquitinyl-[acceptor protein]-L-lysine.</text>
        <dbReference type="EC" id="2.3.2.26"/>
    </reaction>
</comment>
<feature type="compositionally biased region" description="Basic and acidic residues" evidence="13">
    <location>
        <begin position="2252"/>
        <end position="2272"/>
    </location>
</feature>
<dbReference type="eggNOG" id="KOG0939">
    <property type="taxonomic scope" value="Eukaryota"/>
</dbReference>
<feature type="region of interest" description="Disordered" evidence="13">
    <location>
        <begin position="2037"/>
        <end position="2071"/>
    </location>
</feature>
<dbReference type="SUPFAM" id="SSF48371">
    <property type="entry name" value="ARM repeat"/>
    <property type="match status" value="1"/>
</dbReference>
<dbReference type="SMART" id="SM00119">
    <property type="entry name" value="HECTc"/>
    <property type="match status" value="1"/>
</dbReference>
<feature type="region of interest" description="Disordered" evidence="13">
    <location>
        <begin position="1946"/>
        <end position="1976"/>
    </location>
</feature>
<dbReference type="GO" id="GO:0005737">
    <property type="term" value="C:cytoplasm"/>
    <property type="evidence" value="ECO:0007669"/>
    <property type="project" value="TreeGrafter"/>
</dbReference>
<dbReference type="HOGENOM" id="CLU_000215_0_1_1"/>
<evidence type="ECO:0000256" key="2">
    <source>
        <dbReference type="ARBA" id="ARBA00004123"/>
    </source>
</evidence>
<dbReference type="InterPro" id="IPR011989">
    <property type="entry name" value="ARM-like"/>
</dbReference>
<dbReference type="EC" id="2.3.2.26" evidence="4"/>
<evidence type="ECO:0000256" key="1">
    <source>
        <dbReference type="ARBA" id="ARBA00000885"/>
    </source>
</evidence>
<dbReference type="STRING" id="931890.G8JT37"/>
<keyword evidence="5" id="KW-0813">Transport</keyword>
<dbReference type="PANTHER" id="PTHR11254:SF67">
    <property type="entry name" value="E3 UBIQUITIN-PROTEIN LIGASE HUWE1"/>
    <property type="match status" value="1"/>
</dbReference>
<dbReference type="Gene3D" id="3.90.1750.10">
    <property type="entry name" value="Hect, E3 ligase catalytic domains"/>
    <property type="match status" value="1"/>
</dbReference>
<proteinExistence type="inferred from homology"/>
<evidence type="ECO:0000256" key="12">
    <source>
        <dbReference type="PROSITE-ProRule" id="PRU00104"/>
    </source>
</evidence>
<dbReference type="GO" id="GO:0061630">
    <property type="term" value="F:ubiquitin protein ligase activity"/>
    <property type="evidence" value="ECO:0007669"/>
    <property type="project" value="UniProtKB-EC"/>
</dbReference>
<dbReference type="Gene3D" id="3.30.2410.10">
    <property type="entry name" value="Hect, E3 ligase catalytic domain"/>
    <property type="match status" value="1"/>
</dbReference>
<dbReference type="Pfam" id="PF14377">
    <property type="entry name" value="UBM"/>
    <property type="match status" value="2"/>
</dbReference>
<dbReference type="KEGG" id="erc:Ecym_4111"/>
<feature type="compositionally biased region" description="Acidic residues" evidence="13">
    <location>
        <begin position="2419"/>
        <end position="2429"/>
    </location>
</feature>
<evidence type="ECO:0000256" key="5">
    <source>
        <dbReference type="ARBA" id="ARBA00022448"/>
    </source>
</evidence>
<dbReference type="PROSITE" id="PS50237">
    <property type="entry name" value="HECT"/>
    <property type="match status" value="1"/>
</dbReference>
<dbReference type="GO" id="GO:0000209">
    <property type="term" value="P:protein polyubiquitination"/>
    <property type="evidence" value="ECO:0007669"/>
    <property type="project" value="TreeGrafter"/>
</dbReference>
<keyword evidence="7 12" id="KW-0833">Ubl conjugation pathway</keyword>
<dbReference type="InterPro" id="IPR016024">
    <property type="entry name" value="ARM-type_fold"/>
</dbReference>
<dbReference type="FunFam" id="3.30.2160.10:FF:000001">
    <property type="entry name" value="E3 ubiquitin-protein ligase NEDD4-like"/>
    <property type="match status" value="1"/>
</dbReference>
<sequence length="3264" mass="374832">MVVTLTKLEKLQKAEKSKTFKPLIDELIQCDDSEFFGKLAQITQWDRSKDDLFVWIPVLDRMDGILSGIVNKYKYKSDDWKKNPVRLVEMAKEDEDNVNTLLLFTCRLLNNTSNRSLYSSLDVMSHLLSCPNFRIKLGAMKVVATIGERHVVARHRIESSSVLASQKLKKKCLSLALCLPSSTTDDSSDHFSLVDLFFDKRKYPSKWSSFQYTYYITKKQGTQQSPQKHNQISSMKQFILTNEELKSVTLQQIFDKAMEELPSDFWFEFSLQATIAKAFSDDSAENIQLRNLIIQTKFAAIAFANAIYIPPQVSSKLFEMDPYAFNNLTDFISLSETKLPKDLRTDALFALECISLKHVWCSDIVRNLGGNMSHGLLFQILRYIAKVIREDLEDEVDEEYNVRFFYLISNLADVKTLQESLISAGLISSLLEIISIKNSKYKRTLASAAHLLEDVISDADATAEFINNNGFNILIETVTNEVNFALEHPDFGEPPKYSVVYYSISFRQLGFIRSLLKLVLKLLKTDSGDRIRNLIDSPILLAFNKILENRPVFGFTLVSHALDVVQTIINTEPTIYQVLVESGTVSYIINQFEQFLGPTSALLCMLPEVISAICLNNDGLKQVREKDLLKYLFQVIKTPEFAKILSWEDQAVSYGVALDELARHYPELKPCIENYFVETVKELPSLMNFTHVYLYESTTGAPKFYLSENDEIIDNEKNSDEIAFWEVQESSPIIDCFSGVFYSMASENVTWADLTDKIGFQEFLRVVIPEKPTFDYINSQTLLNFTDVLKMFDDERRSYALPELLKILDSKFMELEEFLSYDFENSYILNECHADVELVLQRLHVLNVILYIMTDMYINITTLFPVRVIQIMEFFEKNGFQLITNLRKLFQRCVLEETYIRSTLPPSVAEETISPSISFVPPIVIHKDTPLKVEARQDKTSAVYKNTLETRHVFQKLQSWISMLFRCFLRLTHARKMNVECYDRALEVRVFDKVVEELIKMLDLNYLDTHMSYFLVILDFNTHVFTCPKASLTMSDGAIQTMPAFLFYQAGGFKIYHTLIKKLSKKLLSFDCIEAIENVDYVKDQDDVITVSVLMNSISFMNRCIQLETMENIRSISEYYPFDDIYYNLTRALIVPVKILALGAITEIFKEGDVFDTERRRIPYSVFKQILNLLKNIYNSTFELEENTEIYELRWDLMPVSHRKVEMLKACGISADIAVGYLEEEKDDLPVHVKPDVFSEDEWKRYIEERKSGKWVMDIQPLPPQYKDISTREQLSNMRTEFYQDGFESGILKILQHYPKLINAISHMFFEMYGELGFPHTSMLEDLQEMMNNISIDDSNRLAPVIHLFGIFLNDKNIYDQAKKEIFKFVSYLSKCLHPEYVNYSWFSKALYVYEIIFAKSETPEVSSLPDNITVSFASIPIVYRIPQREKELIFNSLIRVNEITDFYSALAISRILILYTREEQYAQEVTQSGILSKLLKVIGTNQKFEKINYLESSYLLLARRCFETSEIVSNLIEYELSRAFTTRAIGDHKEKLRDLPGLITEKASVVMRNPDIFVNKISETARFEEFVSPTELENLSVRRYMEEKDEEMSDDSPSAEKGTTPMTGIVHLLLSQLMASHKKDWVGEPPLTAEEENQKSKKKSEEVKVSRNPVCAYMIFLLKVLTELVSSYKQSKFEFLTYNKKNFYNETPKPRATALNFFLYQLLDTNTQDMDKYESKRRDAISGLAKDTIIGFASSVQDKETKKLDPKIVDSDMTYIRRFTIEAISKALKEASVSPKAIDANAGKLFGWFHLTSSLLVVDKGYLFSVLDSNKSANDKYQLCKLMIEMNLPGTITDCMASLDLNYPLTKKLFNSGVEPLNALNEVRNNFSDLFKVENNEDEEVEDVESDKDDVPDMFKNSALGMYDIEDIEDDHDEENESLIGDDGDIAFVDDDDGLQVVFSEEEALHEDSTDVTDTDDSGSEQNISFDGEGHNVTLEVFTGSAADEISEEVSRDIQIVSGTSSQESYYTDGDDSEGLEMYEEEYDSDLDIDMNESELGSSNWESGLSDLSDSDAYSDEDRTNNTGDGFVRWYSDDGVEFEDDSEGEGRRIFTHFFPNEEQLFRVNAGNSLHSNGRHHHRHQGSTPFTTSTITLGASQRRPHSILSNPLGPSGLEEVENDIVSHYLGTFDSGNRMGLNPVPRLPRVLLFDGEFFDDKSSAGILLKSTTARWNDIYEMFYDSKIYANNVVTTIISRIFEPSVAMFQKRQEEERVKQKFSKPDDQRPVEDRKRKRHEVDSDEEHNEESEEVQEEEEEEEGGGRGREGDEEVQAPASQSHEHLEPIYVTIDGEPVNIAGTDMDAEFLNALPEDMRAEVFAQHIREYRAQPSDQENQSREIEPEFLNTIPESLRQEILAQEAPLTRLSRANVLEVAERDPDEFSDFEEEADRNHDDNVESEKKKVERVHFSPLVDRSGIAAIMKAVFIPQPYLAREIYHELFFRLCSSKQNRSDIMNMLLLILTDGINDQHSLEKVYNLLSSRAATAAGPVNKIFPRQLPPDCTPLIVANQCIEILQSMVDADTKLKFFFITEHENLLINKSPLKSKKDIFSKNMKWPINCLLALLDKKIITDEAVLMDLLTRILQVCTKPIASFVKTSKDNNKKKFEVPDIEKKHLDSVVSIVKLDSCNTKVFQQTLNIMTNLFVIEEAHERFTKELSNLAQDTIKVLVNDLDALAKEIPTVQSGTEVNSEIIQKFTVPSSDQSKLLKVLTAIDYIYVNRKKEEDVTVDLLMPLYNKMKLGNIWVSLSNCLTKFEEKHKMSTSATVLLPLIESLMVVSKHSKVRETKEFLKYEAKKCNFAETPVQNLFFAFTDLHKKLLNEMIRSNPKLMSGPFSLLVKNPKILDFDNKRYYFTAQLRSSNHDRPKISISVRREHVFLDSYRSLFFKSNEDIKNSKLEIAFKGEAGVDAGGVTREWYQVLSRQMFNPDYALFLPVASDKTTFRPNRTSGINPEHLSFFKFIGMIIGKAISDQCFLDCHFSREVYKNILGKPVSLKDMESLDLDYYKSLIWILENDITDIIEETFSVEADDYGEHKIIDLIENGSHVAVTEENKHDYVKKIVEYKLQTSVKVQMDNFLQGFYAIIPKELISIFDEQELELLISGLPDIDVDDWRNNTTYVNYTPTCKQINYFWRAVRSFDKEERAKLLQFITGTSKVPLNGFKELSGVNGISKFSIHRDYGSIDRLPSSHTCFNQLDLPAYDLYETLRGSLLLAINEGHVGFGIA</sequence>
<dbReference type="Pfam" id="PF00632">
    <property type="entry name" value="HECT"/>
    <property type="match status" value="1"/>
</dbReference>
<feature type="region of interest" description="Disordered" evidence="13">
    <location>
        <begin position="1994"/>
        <end position="2020"/>
    </location>
</feature>
<dbReference type="InterPro" id="IPR000569">
    <property type="entry name" value="HECT_dom"/>
</dbReference>
<feature type="compositionally biased region" description="Basic and acidic residues" evidence="13">
    <location>
        <begin position="2430"/>
        <end position="2439"/>
    </location>
</feature>